<gene>
    <name evidence="10" type="ORF">CLODIP_2_CD12495</name>
</gene>
<evidence type="ECO:0000313" key="11">
    <source>
        <dbReference type="Proteomes" id="UP000494165"/>
    </source>
</evidence>
<dbReference type="InterPro" id="IPR033116">
    <property type="entry name" value="TRYPSIN_SER"/>
</dbReference>
<accession>A0A8S1C1U1</accession>
<sequence>MAPKQSNTFCLLCVLVFVLTFMVQQDLVLTGLVNENWRSGDKSLYIAGRHSVKSQENKVNRSGRLFFNDFLSLFTNAASVANAVVDEDDDDEEEETDLFRNCTCNCGVINQETRIVGGQITGIHRYPWVARLVYDGQYHCGGSLLNSDYVLTAAHCVRRLKRSKFKVVLGDHDQFSNSEAPAVMRAVSAIIRHKNFDGANYNHDIALLKLRRPVTFSKQVRPVCLPSSVADPPAKTGTVVGWGRTSEGGSIPSHVMEVEVPILSLTECRKMQYRPTRISSYMLCAGSTNKDSCQGDSGGPLLVQNGAKYEVQGIVSWGVGCGRPGYPGVYTRVSRYLDWVKRNMRDSCQCVR</sequence>
<comment type="caution">
    <text evidence="10">The sequence shown here is derived from an EMBL/GenBank/DDBJ whole genome shotgun (WGS) entry which is preliminary data.</text>
</comment>
<dbReference type="Pfam" id="PF00089">
    <property type="entry name" value="Trypsin"/>
    <property type="match status" value="1"/>
</dbReference>
<dbReference type="FunFam" id="2.40.10.10:FF:000006">
    <property type="entry name" value="Serine proteinase stubble"/>
    <property type="match status" value="1"/>
</dbReference>
<dbReference type="Proteomes" id="UP000494165">
    <property type="component" value="Unassembled WGS sequence"/>
</dbReference>
<evidence type="ECO:0000256" key="4">
    <source>
        <dbReference type="ARBA" id="ARBA00022801"/>
    </source>
</evidence>
<dbReference type="GO" id="GO:0006508">
    <property type="term" value="P:proteolysis"/>
    <property type="evidence" value="ECO:0007669"/>
    <property type="project" value="UniProtKB-KW"/>
</dbReference>
<evidence type="ECO:0000256" key="2">
    <source>
        <dbReference type="ARBA" id="ARBA00022525"/>
    </source>
</evidence>
<keyword evidence="4 7" id="KW-0378">Hydrolase</keyword>
<keyword evidence="8" id="KW-0732">Signal</keyword>
<evidence type="ECO:0000256" key="6">
    <source>
        <dbReference type="ARBA" id="ARBA00023157"/>
    </source>
</evidence>
<keyword evidence="6" id="KW-1015">Disulfide bond</keyword>
<proteinExistence type="predicted"/>
<dbReference type="PANTHER" id="PTHR24264:SF65">
    <property type="entry name" value="SRCR DOMAIN-CONTAINING PROTEIN"/>
    <property type="match status" value="1"/>
</dbReference>
<dbReference type="OrthoDB" id="546450at2759"/>
<keyword evidence="2" id="KW-0964">Secreted</keyword>
<dbReference type="Gene3D" id="2.40.10.10">
    <property type="entry name" value="Trypsin-like serine proteases"/>
    <property type="match status" value="1"/>
</dbReference>
<dbReference type="InterPro" id="IPR001254">
    <property type="entry name" value="Trypsin_dom"/>
</dbReference>
<dbReference type="InterPro" id="IPR009003">
    <property type="entry name" value="Peptidase_S1_PA"/>
</dbReference>
<dbReference type="PANTHER" id="PTHR24264">
    <property type="entry name" value="TRYPSIN-RELATED"/>
    <property type="match status" value="1"/>
</dbReference>
<dbReference type="PROSITE" id="PS00134">
    <property type="entry name" value="TRYPSIN_HIS"/>
    <property type="match status" value="1"/>
</dbReference>
<evidence type="ECO:0000256" key="7">
    <source>
        <dbReference type="RuleBase" id="RU363034"/>
    </source>
</evidence>
<dbReference type="InterPro" id="IPR050127">
    <property type="entry name" value="Serine_Proteases_S1"/>
</dbReference>
<keyword evidence="11" id="KW-1185">Reference proteome</keyword>
<comment type="subcellular location">
    <subcellularLocation>
        <location evidence="1">Secreted</location>
    </subcellularLocation>
</comment>
<dbReference type="GO" id="GO:0004252">
    <property type="term" value="F:serine-type endopeptidase activity"/>
    <property type="evidence" value="ECO:0007669"/>
    <property type="project" value="InterPro"/>
</dbReference>
<evidence type="ECO:0000256" key="8">
    <source>
        <dbReference type="SAM" id="SignalP"/>
    </source>
</evidence>
<feature type="chain" id="PRO_5035839949" description="Peptidase S1 domain-containing protein" evidence="8">
    <location>
        <begin position="26"/>
        <end position="352"/>
    </location>
</feature>
<organism evidence="10 11">
    <name type="scientific">Cloeon dipterum</name>
    <dbReference type="NCBI Taxonomy" id="197152"/>
    <lineage>
        <taxon>Eukaryota</taxon>
        <taxon>Metazoa</taxon>
        <taxon>Ecdysozoa</taxon>
        <taxon>Arthropoda</taxon>
        <taxon>Hexapoda</taxon>
        <taxon>Insecta</taxon>
        <taxon>Pterygota</taxon>
        <taxon>Palaeoptera</taxon>
        <taxon>Ephemeroptera</taxon>
        <taxon>Pisciforma</taxon>
        <taxon>Baetidae</taxon>
        <taxon>Cloeon</taxon>
    </lineage>
</organism>
<keyword evidence="3 7" id="KW-0645">Protease</keyword>
<feature type="signal peptide" evidence="8">
    <location>
        <begin position="1"/>
        <end position="25"/>
    </location>
</feature>
<dbReference type="SUPFAM" id="SSF50494">
    <property type="entry name" value="Trypsin-like serine proteases"/>
    <property type="match status" value="1"/>
</dbReference>
<dbReference type="InterPro" id="IPR001314">
    <property type="entry name" value="Peptidase_S1A"/>
</dbReference>
<keyword evidence="5 7" id="KW-0720">Serine protease</keyword>
<evidence type="ECO:0000256" key="1">
    <source>
        <dbReference type="ARBA" id="ARBA00004613"/>
    </source>
</evidence>
<protein>
    <recommendedName>
        <fullName evidence="9">Peptidase S1 domain-containing protein</fullName>
    </recommendedName>
</protein>
<dbReference type="EMBL" id="CADEPI010000018">
    <property type="protein sequence ID" value="CAB3364848.1"/>
    <property type="molecule type" value="Genomic_DNA"/>
</dbReference>
<evidence type="ECO:0000256" key="5">
    <source>
        <dbReference type="ARBA" id="ARBA00022825"/>
    </source>
</evidence>
<dbReference type="AlphaFoldDB" id="A0A8S1C1U1"/>
<evidence type="ECO:0000313" key="10">
    <source>
        <dbReference type="EMBL" id="CAB3364848.1"/>
    </source>
</evidence>
<dbReference type="PRINTS" id="PR00722">
    <property type="entry name" value="CHYMOTRYPSIN"/>
</dbReference>
<dbReference type="GO" id="GO:0005615">
    <property type="term" value="C:extracellular space"/>
    <property type="evidence" value="ECO:0007669"/>
    <property type="project" value="TreeGrafter"/>
</dbReference>
<dbReference type="PROSITE" id="PS00135">
    <property type="entry name" value="TRYPSIN_SER"/>
    <property type="match status" value="1"/>
</dbReference>
<feature type="domain" description="Peptidase S1" evidence="9">
    <location>
        <begin position="115"/>
        <end position="345"/>
    </location>
</feature>
<dbReference type="InterPro" id="IPR043504">
    <property type="entry name" value="Peptidase_S1_PA_chymotrypsin"/>
</dbReference>
<evidence type="ECO:0000256" key="3">
    <source>
        <dbReference type="ARBA" id="ARBA00022670"/>
    </source>
</evidence>
<dbReference type="PROSITE" id="PS50240">
    <property type="entry name" value="TRYPSIN_DOM"/>
    <property type="match status" value="1"/>
</dbReference>
<dbReference type="CDD" id="cd00190">
    <property type="entry name" value="Tryp_SPc"/>
    <property type="match status" value="1"/>
</dbReference>
<reference evidence="10 11" key="1">
    <citation type="submission" date="2020-04" db="EMBL/GenBank/DDBJ databases">
        <authorList>
            <person name="Alioto T."/>
            <person name="Alioto T."/>
            <person name="Gomez Garrido J."/>
        </authorList>
    </citation>
    <scope>NUCLEOTIDE SEQUENCE [LARGE SCALE GENOMIC DNA]</scope>
</reference>
<dbReference type="SMART" id="SM00020">
    <property type="entry name" value="Tryp_SPc"/>
    <property type="match status" value="1"/>
</dbReference>
<name>A0A8S1C1U1_9INSE</name>
<evidence type="ECO:0000259" key="9">
    <source>
        <dbReference type="PROSITE" id="PS50240"/>
    </source>
</evidence>
<dbReference type="InterPro" id="IPR018114">
    <property type="entry name" value="TRYPSIN_HIS"/>
</dbReference>